<dbReference type="SUPFAM" id="SSF52151">
    <property type="entry name" value="FabD/lysophospholipase-like"/>
    <property type="match status" value="1"/>
</dbReference>
<dbReference type="GO" id="GO:0004312">
    <property type="term" value="F:fatty acid synthase activity"/>
    <property type="evidence" value="ECO:0007669"/>
    <property type="project" value="TreeGrafter"/>
</dbReference>
<dbReference type="Pfam" id="PF16197">
    <property type="entry name" value="KAsynt_C_assoc"/>
    <property type="match status" value="1"/>
</dbReference>
<comment type="similarity">
    <text evidence="2">Belongs to the ATP-dependent AMP-binding enzyme family.</text>
</comment>
<feature type="domain" description="Ketosynthase family 3 (KS3)" evidence="9">
    <location>
        <begin position="668"/>
        <end position="1095"/>
    </location>
</feature>
<dbReference type="InterPro" id="IPR040097">
    <property type="entry name" value="FAAL/FAAC"/>
</dbReference>
<dbReference type="SUPFAM" id="SSF56801">
    <property type="entry name" value="Acetyl-CoA synthetase-like"/>
    <property type="match status" value="1"/>
</dbReference>
<dbReference type="Gene3D" id="3.40.47.10">
    <property type="match status" value="1"/>
</dbReference>
<name>A0A6F8TA21_9GAMM</name>
<dbReference type="GO" id="GO:0006633">
    <property type="term" value="P:fatty acid biosynthetic process"/>
    <property type="evidence" value="ECO:0007669"/>
    <property type="project" value="UniProtKB-UniPathway"/>
</dbReference>
<dbReference type="FunFam" id="3.40.47.10:FF:000019">
    <property type="entry name" value="Polyketide synthase type I"/>
    <property type="match status" value="1"/>
</dbReference>
<dbReference type="Gene3D" id="1.10.1200.10">
    <property type="entry name" value="ACP-like"/>
    <property type="match status" value="1"/>
</dbReference>
<dbReference type="CDD" id="cd05931">
    <property type="entry name" value="FAAL"/>
    <property type="match status" value="1"/>
</dbReference>
<dbReference type="Pfam" id="PF02801">
    <property type="entry name" value="Ketoacyl-synt_C"/>
    <property type="match status" value="1"/>
</dbReference>
<dbReference type="InterPro" id="IPR014043">
    <property type="entry name" value="Acyl_transferase_dom"/>
</dbReference>
<dbReference type="InterPro" id="IPR016035">
    <property type="entry name" value="Acyl_Trfase/lysoPLipase"/>
</dbReference>
<dbReference type="InterPro" id="IPR014031">
    <property type="entry name" value="Ketoacyl_synth_C"/>
</dbReference>
<dbReference type="InterPro" id="IPR036291">
    <property type="entry name" value="NAD(P)-bd_dom_sf"/>
</dbReference>
<evidence type="ECO:0000256" key="6">
    <source>
        <dbReference type="ARBA" id="ARBA00022832"/>
    </source>
</evidence>
<dbReference type="Gene3D" id="3.40.366.10">
    <property type="entry name" value="Malonyl-Coenzyme A Acyl Carrier Protein, domain 2"/>
    <property type="match status" value="1"/>
</dbReference>
<evidence type="ECO:0000259" key="9">
    <source>
        <dbReference type="PROSITE" id="PS52004"/>
    </source>
</evidence>
<dbReference type="PROSITE" id="PS52004">
    <property type="entry name" value="KS3_2"/>
    <property type="match status" value="1"/>
</dbReference>
<reference evidence="10" key="1">
    <citation type="journal article" date="2020" name="Microbiol. Resour. Announc.">
        <title>Complete Genome Sequence of Novel Psychrotolerant Legionella Strain TUM19329, Isolated from Antarctic Lake Sediment.</title>
        <authorList>
            <person name="Shimada S."/>
            <person name="Nakai R."/>
            <person name="Aoki K."/>
            <person name="Shimoeda N."/>
            <person name="Ohno G."/>
            <person name="Miyazaki Y."/>
            <person name="Kudoh S."/>
            <person name="Imura S."/>
            <person name="Watanabe K."/>
            <person name="Ishii Y."/>
            <person name="Tateda K."/>
        </authorList>
    </citation>
    <scope>NUCLEOTIDE SEQUENCE [LARGE SCALE GENOMIC DNA]</scope>
    <source>
        <strain evidence="10">TUM19329</strain>
    </source>
</reference>
<dbReference type="InterPro" id="IPR014030">
    <property type="entry name" value="Ketoacyl_synth_N"/>
</dbReference>
<keyword evidence="5" id="KW-0808">Transferase</keyword>
<dbReference type="SUPFAM" id="SSF53901">
    <property type="entry name" value="Thiolase-like"/>
    <property type="match status" value="1"/>
</dbReference>
<dbReference type="Pfam" id="PF00501">
    <property type="entry name" value="AMP-binding"/>
    <property type="match status" value="1"/>
</dbReference>
<dbReference type="InterPro" id="IPR050091">
    <property type="entry name" value="PKS_NRPS_Biosynth_Enz"/>
</dbReference>
<dbReference type="SUPFAM" id="SSF47336">
    <property type="entry name" value="ACP-like"/>
    <property type="match status" value="1"/>
</dbReference>
<dbReference type="GO" id="GO:0071766">
    <property type="term" value="P:Actinobacterium-type cell wall biogenesis"/>
    <property type="evidence" value="ECO:0007669"/>
    <property type="project" value="UniProtKB-ARBA"/>
</dbReference>
<dbReference type="PROSITE" id="PS00606">
    <property type="entry name" value="KS3_1"/>
    <property type="match status" value="1"/>
</dbReference>
<dbReference type="SMART" id="SM00827">
    <property type="entry name" value="PKS_AT"/>
    <property type="match status" value="1"/>
</dbReference>
<dbReference type="InterPro" id="IPR000873">
    <property type="entry name" value="AMP-dep_synth/lig_dom"/>
</dbReference>
<dbReference type="CDD" id="cd00833">
    <property type="entry name" value="PKS"/>
    <property type="match status" value="1"/>
</dbReference>
<dbReference type="GO" id="GO:0004315">
    <property type="term" value="F:3-oxoacyl-[acyl-carrier-protein] synthase activity"/>
    <property type="evidence" value="ECO:0007669"/>
    <property type="project" value="InterPro"/>
</dbReference>
<dbReference type="InterPro" id="IPR042099">
    <property type="entry name" value="ANL_N_sf"/>
</dbReference>
<keyword evidence="3" id="KW-0596">Phosphopantetheine</keyword>
<dbReference type="InterPro" id="IPR020841">
    <property type="entry name" value="PKS_Beta-ketoAc_synthase_dom"/>
</dbReference>
<dbReference type="Gene3D" id="3.30.300.30">
    <property type="match status" value="1"/>
</dbReference>
<dbReference type="RefSeq" id="WP_173238305.1">
    <property type="nucleotide sequence ID" value="NZ_AP022839.1"/>
</dbReference>
<evidence type="ECO:0000256" key="1">
    <source>
        <dbReference type="ARBA" id="ARBA00005194"/>
    </source>
</evidence>
<evidence type="ECO:0000256" key="8">
    <source>
        <dbReference type="ARBA" id="ARBA00054155"/>
    </source>
</evidence>
<dbReference type="InterPro" id="IPR018201">
    <property type="entry name" value="Ketoacyl_synth_AS"/>
</dbReference>
<dbReference type="SUPFAM" id="SSF51735">
    <property type="entry name" value="NAD(P)-binding Rossmann-fold domains"/>
    <property type="match status" value="1"/>
</dbReference>
<dbReference type="InterPro" id="IPR025110">
    <property type="entry name" value="AMP-bd_C"/>
</dbReference>
<dbReference type="InterPro" id="IPR001227">
    <property type="entry name" value="Ac_transferase_dom_sf"/>
</dbReference>
<dbReference type="Gene3D" id="3.30.70.3290">
    <property type="match status" value="1"/>
</dbReference>
<dbReference type="Gene3D" id="3.40.50.720">
    <property type="entry name" value="NAD(P)-binding Rossmann-like Domain"/>
    <property type="match status" value="1"/>
</dbReference>
<dbReference type="InterPro" id="IPR036736">
    <property type="entry name" value="ACP-like_sf"/>
</dbReference>
<dbReference type="InterPro" id="IPR032821">
    <property type="entry name" value="PKS_assoc"/>
</dbReference>
<dbReference type="PANTHER" id="PTHR43775:SF37">
    <property type="entry name" value="SI:DKEY-61P9.11"/>
    <property type="match status" value="1"/>
</dbReference>
<keyword evidence="7" id="KW-0443">Lipid metabolism</keyword>
<evidence type="ECO:0000313" key="10">
    <source>
        <dbReference type="EMBL" id="BCA97093.1"/>
    </source>
</evidence>
<dbReference type="InterPro" id="IPR045851">
    <property type="entry name" value="AMP-bd_C_sf"/>
</dbReference>
<evidence type="ECO:0000256" key="5">
    <source>
        <dbReference type="ARBA" id="ARBA00022679"/>
    </source>
</evidence>
<dbReference type="SUPFAM" id="SSF55048">
    <property type="entry name" value="Probable ACP-binding domain of malonyl-CoA ACP transacylase"/>
    <property type="match status" value="1"/>
</dbReference>
<evidence type="ECO:0000256" key="2">
    <source>
        <dbReference type="ARBA" id="ARBA00006432"/>
    </source>
</evidence>
<proteinExistence type="inferred from homology"/>
<dbReference type="Pfam" id="PF00550">
    <property type="entry name" value="PP-binding"/>
    <property type="match status" value="1"/>
</dbReference>
<evidence type="ECO:0000256" key="4">
    <source>
        <dbReference type="ARBA" id="ARBA00022553"/>
    </source>
</evidence>
<dbReference type="PANTHER" id="PTHR43775">
    <property type="entry name" value="FATTY ACID SYNTHASE"/>
    <property type="match status" value="1"/>
</dbReference>
<comment type="pathway">
    <text evidence="1">Lipid metabolism; fatty acid biosynthesis.</text>
</comment>
<dbReference type="KEGG" id="lant:TUM19329_34540"/>
<keyword evidence="6" id="KW-0276">Fatty acid metabolism</keyword>
<dbReference type="Pfam" id="PF00109">
    <property type="entry name" value="ketoacyl-synt"/>
    <property type="match status" value="1"/>
</dbReference>
<dbReference type="UniPathway" id="UPA00094"/>
<dbReference type="InterPro" id="IPR020845">
    <property type="entry name" value="AMP-binding_CS"/>
</dbReference>
<dbReference type="PROSITE" id="PS00455">
    <property type="entry name" value="AMP_BINDING"/>
    <property type="match status" value="1"/>
</dbReference>
<gene>
    <name evidence="10" type="ORF">TUM19329_34540</name>
</gene>
<dbReference type="InterPro" id="IPR016036">
    <property type="entry name" value="Malonyl_transacylase_ACP-bd"/>
</dbReference>
<evidence type="ECO:0000256" key="3">
    <source>
        <dbReference type="ARBA" id="ARBA00022450"/>
    </source>
</evidence>
<dbReference type="EMBL" id="AP022839">
    <property type="protein sequence ID" value="BCA97093.1"/>
    <property type="molecule type" value="Genomic_DNA"/>
</dbReference>
<dbReference type="InterPro" id="IPR009081">
    <property type="entry name" value="PP-bd_ACP"/>
</dbReference>
<sequence>MNFGPGDLLINSIFKNAHQAPDKIALKFLNADYQTSAQLTYKQLCDKMTNLAIRIQSTKSDSPILLLFDSGLDYVVAFLATLLAGKIAVTAYPPRKTRHLERLLGILDDSKIDVILTQSTIKAHCDQNHFSFPEQAEIICTDVLVKTTTQFMPTPVDSEDIAFLQYTSGSTGAPKGVVVRHQNIVANVRLMAQVLGEENLKVAVSWLPIFHDMGLIGCTLLPLYYGNTVVFMAPLTFLKKPCFWLEAMSEHKATFTMAPNFAYELALNFVNDQSNLDLSNMCHLVNGAEPVKTSTIENFEKKLACFGLKPNTMKPAYGMAETTLAISINTSLAERVISVSKNGLHERKLVLAKNSEEVIDLVRCGMIKDSHYQVRIVCPETYKRLTNKQVGEIWLKGDSVAAGYYQNQNKTKEIFDNYISDTGEGPFLRTGDLGVFDEENHLIICGRLKDLIIINGRNIYPQDIERITYDSHDQLIKNSAAAFAAALGNEEKILIIAEVEEHLKPAVYEEILQGIKKAIFEESGIFPYDIILIPPRHISKTSSGKIQRSMCKKNYQENQLKIIARLLSAKPDAIKTSSISANSLENWIKNWIAQHCAVAINKIESTRPFLDYNLDSVAQAQFLHELEEYTKKTLEPWLVWQYPNIQELVLGLTNQEKSAQKNHPVIPYTPIAIVGMDARFPGVLQQDVNDISEFWQHLMTQNDAISSIPMERWDNRLYFSENQQQEGKTYATAGGFLNNIKKFDALFFNISPREAEYLDPQQRLSLETSWHALEDANIPPSSLKYSNTGVFLGISTHDYDTLIQKNTALEELGTYQATGTSFSTAAGRLAYFLGTEGPCMAIDTACSSSLVAVHQAARALHEYECDMAIAGGVNLILSPENNIIFSKSGMLSPTNHCHTFDEEADGYVRGEGCGMIVLKRLDDALRDGNKIYAVIHGSAVNQDGASNGMTAPNLAAQIKVMQTALTTACLSAGAICHIEAHGTGTPLGDPIEWEGIRQVYGEERNSPLYITSLKTRIGHLEAASGIAGLIKATLSLYYKTIPSHLHFKKFNAKIHTQDNMIVPTTSVDVSSEESLYAGISSFGFSGTNAHLILGAAPKQECAASSEKEHPCLWTLSAKDEVALDEYLQHYKHFGEKISAQEFVTMCYQLQTGRNHFPYRCFIVANNKEQWLRELHQNPQRGLKHGSHQLAWLFTGQGSLKNNMARDLNSHSMLFNKLVDDCCGVADNYLPYSLKTILIDTPDDIDINDTLYAQPALFVFEYVLARWWLELGIKPTVLLGHSLGEYVAATLAGVMSLSDALMLVCARAQLMSELPGNGGMIAIHSAMDVVDLIQKNIPDLSIAAHNGSEQTVLSGPDKSIDLVAIFCGKHNIHSKKLPTSHAFHSPMMQPMIEAFYLKANTIIYHPPSIPMITNLTGKLAMEDTYNATYWCQHILKTVAFLAGVETLVEREIGMIQEIGPSPVLSDLALLHHKFISIPSILDTEQGFTDLLNTTGQFYLLGWDFNWQILYNQNTFTSVQLPYYPFQGREYWLKIKNNLPLREDWTQMLYQTAWFNASAVPTDKPAKKLKTLLISSDSTTNKLPQYIESLLKPETNTTLPVILTEEQLPLIAKHEVIVYFCQTETENLIVELSCFYRLSHYLLSKAHEKQFIYVTHADSVVGQTLIAALKSIHKEQPEWHLNIIDATDIRNPLLWHTVTNPHLFRETRLRVDEQQVLSEAIVPFAPQKNAISRKKSLANKVYLITGGTGDLGQYFIEQLLKSKVKTIISVGRNRNPKPWSNSSSSRNLLNSAPVLHPNYFIS</sequence>
<accession>A0A6F8TA21</accession>
<comment type="function">
    <text evidence="8">Involved in production of the polyketide antibiotic thailandamide.</text>
</comment>
<dbReference type="SMART" id="SM00825">
    <property type="entry name" value="PKS_KS"/>
    <property type="match status" value="1"/>
</dbReference>
<keyword evidence="11" id="KW-1185">Reference proteome</keyword>
<dbReference type="Proteomes" id="UP000502894">
    <property type="component" value="Chromosome"/>
</dbReference>
<keyword evidence="4" id="KW-0597">Phosphoprotein</keyword>
<evidence type="ECO:0000313" key="11">
    <source>
        <dbReference type="Proteomes" id="UP000502894"/>
    </source>
</evidence>
<dbReference type="Gene3D" id="3.40.50.12780">
    <property type="entry name" value="N-terminal domain of ligase-like"/>
    <property type="match status" value="1"/>
</dbReference>
<protein>
    <recommendedName>
        <fullName evidence="9">Ketosynthase family 3 (KS3) domain-containing protein</fullName>
    </recommendedName>
</protein>
<dbReference type="Pfam" id="PF00698">
    <property type="entry name" value="Acyl_transf_1"/>
    <property type="match status" value="1"/>
</dbReference>
<evidence type="ECO:0000256" key="7">
    <source>
        <dbReference type="ARBA" id="ARBA00023098"/>
    </source>
</evidence>
<dbReference type="InterPro" id="IPR016039">
    <property type="entry name" value="Thiolase-like"/>
</dbReference>
<dbReference type="FunFam" id="3.40.50.12780:FF:000013">
    <property type="entry name" value="Long-chain-fatty-acid--AMP ligase FadD32"/>
    <property type="match status" value="1"/>
</dbReference>
<organism evidence="10 11">
    <name type="scientific">Legionella antarctica</name>
    <dbReference type="NCBI Taxonomy" id="2708020"/>
    <lineage>
        <taxon>Bacteria</taxon>
        <taxon>Pseudomonadati</taxon>
        <taxon>Pseudomonadota</taxon>
        <taxon>Gammaproteobacteria</taxon>
        <taxon>Legionellales</taxon>
        <taxon>Legionellaceae</taxon>
        <taxon>Legionella</taxon>
    </lineage>
</organism>
<dbReference type="Pfam" id="PF23024">
    <property type="entry name" value="AMP-dom_DIP2-like"/>
    <property type="match status" value="1"/>
</dbReference>